<organism evidence="4 5">
    <name type="scientific">Algoriphagus faecimaris</name>
    <dbReference type="NCBI Taxonomy" id="686796"/>
    <lineage>
        <taxon>Bacteria</taxon>
        <taxon>Pseudomonadati</taxon>
        <taxon>Bacteroidota</taxon>
        <taxon>Cytophagia</taxon>
        <taxon>Cytophagales</taxon>
        <taxon>Cyclobacteriaceae</taxon>
        <taxon>Algoriphagus</taxon>
    </lineage>
</organism>
<comment type="similarity">
    <text evidence="1 2">Belongs to the small heat shock protein (HSP20) family.</text>
</comment>
<evidence type="ECO:0000313" key="4">
    <source>
        <dbReference type="EMBL" id="SDD58769.1"/>
    </source>
</evidence>
<dbReference type="PROSITE" id="PS01031">
    <property type="entry name" value="SHSP"/>
    <property type="match status" value="1"/>
</dbReference>
<reference evidence="5" key="1">
    <citation type="submission" date="2016-10" db="EMBL/GenBank/DDBJ databases">
        <authorList>
            <person name="Varghese N."/>
            <person name="Submissions S."/>
        </authorList>
    </citation>
    <scope>NUCLEOTIDE SEQUENCE [LARGE SCALE GENOMIC DNA]</scope>
    <source>
        <strain evidence="5">DSM 23095</strain>
    </source>
</reference>
<keyword evidence="5" id="KW-1185">Reference proteome</keyword>
<dbReference type="InterPro" id="IPR002068">
    <property type="entry name" value="A-crystallin/Hsp20_dom"/>
</dbReference>
<keyword evidence="4" id="KW-0346">Stress response</keyword>
<dbReference type="Gene3D" id="2.60.40.790">
    <property type="match status" value="1"/>
</dbReference>
<dbReference type="InterPro" id="IPR008978">
    <property type="entry name" value="HSP20-like_chaperone"/>
</dbReference>
<proteinExistence type="inferred from homology"/>
<dbReference type="CDD" id="cd06464">
    <property type="entry name" value="ACD_sHsps-like"/>
    <property type="match status" value="1"/>
</dbReference>
<evidence type="ECO:0000259" key="3">
    <source>
        <dbReference type="PROSITE" id="PS01031"/>
    </source>
</evidence>
<dbReference type="STRING" id="686796.SAMN04488104_103934"/>
<dbReference type="PANTHER" id="PTHR11527">
    <property type="entry name" value="HEAT-SHOCK PROTEIN 20 FAMILY MEMBER"/>
    <property type="match status" value="1"/>
</dbReference>
<name>A0A1G6VYY1_9BACT</name>
<protein>
    <submittedName>
        <fullName evidence="4">Heat shock protein Hsp20</fullName>
    </submittedName>
</protein>
<evidence type="ECO:0000256" key="2">
    <source>
        <dbReference type="RuleBase" id="RU003616"/>
    </source>
</evidence>
<dbReference type="OrthoDB" id="9814487at2"/>
<gene>
    <name evidence="4" type="ORF">SAMN04488104_103934</name>
</gene>
<dbReference type="EMBL" id="FNAC01000039">
    <property type="protein sequence ID" value="SDD58769.1"/>
    <property type="molecule type" value="Genomic_DNA"/>
</dbReference>
<dbReference type="Pfam" id="PF00011">
    <property type="entry name" value="HSP20"/>
    <property type="match status" value="1"/>
</dbReference>
<dbReference type="RefSeq" id="WP_087940727.1">
    <property type="nucleotide sequence ID" value="NZ_FNAC01000039.1"/>
</dbReference>
<dbReference type="AlphaFoldDB" id="A0A1G6VYY1"/>
<evidence type="ECO:0000256" key="1">
    <source>
        <dbReference type="PROSITE-ProRule" id="PRU00285"/>
    </source>
</evidence>
<dbReference type="Proteomes" id="UP000199060">
    <property type="component" value="Unassembled WGS sequence"/>
</dbReference>
<evidence type="ECO:0000313" key="5">
    <source>
        <dbReference type="Proteomes" id="UP000199060"/>
    </source>
</evidence>
<feature type="domain" description="SHSP" evidence="3">
    <location>
        <begin position="32"/>
        <end position="143"/>
    </location>
</feature>
<dbReference type="InterPro" id="IPR031107">
    <property type="entry name" value="Small_HSP"/>
</dbReference>
<sequence length="143" mass="16232">MKLVRYNQLDPAFPSSFGGIVEKLFNESMGTASARKFNPAVDVFEDEQAFEIHVAVPGMKKSEFQVDLTEGKLTISGERRLEEKREGRSFHSLETHYGAFSRSFYVPDSVLSEQIEAIYEDGVLKIKLPKVEKRTQKATIEVK</sequence>
<accession>A0A1G6VYY1</accession>
<dbReference type="SUPFAM" id="SSF49764">
    <property type="entry name" value="HSP20-like chaperones"/>
    <property type="match status" value="1"/>
</dbReference>